<reference evidence="3" key="2">
    <citation type="submission" date="2025-08" db="UniProtKB">
        <authorList>
            <consortium name="RefSeq"/>
        </authorList>
    </citation>
    <scope>IDENTIFICATION</scope>
    <source>
        <tissue evidence="3">Leaf</tissue>
    </source>
</reference>
<dbReference type="PANTHER" id="PTHR48449">
    <property type="entry name" value="DUF1985 DOMAIN-CONTAINING PROTEIN"/>
    <property type="match status" value="1"/>
</dbReference>
<dbReference type="Pfam" id="PF09331">
    <property type="entry name" value="DUF1985"/>
    <property type="match status" value="1"/>
</dbReference>
<dbReference type="AlphaFoldDB" id="A0A6J0MP54"/>
<accession>A0A6J0MP54</accession>
<organism evidence="2 3">
    <name type="scientific">Raphanus sativus</name>
    <name type="common">Radish</name>
    <name type="synonym">Raphanus raphanistrum var. sativus</name>
    <dbReference type="NCBI Taxonomy" id="3726"/>
    <lineage>
        <taxon>Eukaryota</taxon>
        <taxon>Viridiplantae</taxon>
        <taxon>Streptophyta</taxon>
        <taxon>Embryophyta</taxon>
        <taxon>Tracheophyta</taxon>
        <taxon>Spermatophyta</taxon>
        <taxon>Magnoliopsida</taxon>
        <taxon>eudicotyledons</taxon>
        <taxon>Gunneridae</taxon>
        <taxon>Pentapetalae</taxon>
        <taxon>rosids</taxon>
        <taxon>malvids</taxon>
        <taxon>Brassicales</taxon>
        <taxon>Brassicaceae</taxon>
        <taxon>Brassiceae</taxon>
        <taxon>Raphanus</taxon>
    </lineage>
</organism>
<dbReference type="Proteomes" id="UP000504610">
    <property type="component" value="Chromosome 3"/>
</dbReference>
<evidence type="ECO:0000259" key="1">
    <source>
        <dbReference type="Pfam" id="PF09331"/>
    </source>
</evidence>
<dbReference type="OrthoDB" id="1110567at2759"/>
<gene>
    <name evidence="3" type="primary">LOC108845159</name>
</gene>
<dbReference type="PANTHER" id="PTHR48449:SF1">
    <property type="entry name" value="DUF1985 DOMAIN-CONTAINING PROTEIN"/>
    <property type="match status" value="1"/>
</dbReference>
<sequence>MAISEDQARDYPPRLYAEGASKLENKVINHNMHMGEFPNAREALGVDVWDYLRESPLGIIVKQAERKSLRVEKNEFWSLVGDEPLRFSLNEFGEITGLNTDPVPTESFEPDQYKEFWKVLKVPLGQGPKLDELRVALEVCPAWSFDQRKWLGLLLLQAMGLYAMHHNSRIPFESAKRVFDDEAMMTYPWGRTAYEVLVDSIKRLDPQGKSYFINGLTNVLLVWAYESVTCFGERFGRVVDEQEVPLFRWGGKRTRTSLDTVIAEEIREHGEVRVRKMVMKNSLEEMFPQWPDESDDTRLVNLITDIYTGRFVRGFWVTPMKRKQTKAGGSSKAEPPIKKQKKVNIIVRMKLLWRGRVLARRKLRKILGTRMYC</sequence>
<evidence type="ECO:0000313" key="3">
    <source>
        <dbReference type="RefSeq" id="XP_018473919.1"/>
    </source>
</evidence>
<evidence type="ECO:0000313" key="2">
    <source>
        <dbReference type="Proteomes" id="UP000504610"/>
    </source>
</evidence>
<keyword evidence="2" id="KW-1185">Reference proteome</keyword>
<proteinExistence type="predicted"/>
<dbReference type="InterPro" id="IPR015410">
    <property type="entry name" value="DUF1985"/>
</dbReference>
<protein>
    <submittedName>
        <fullName evidence="3">Uncharacterized protein LOC108845159</fullName>
    </submittedName>
</protein>
<dbReference type="KEGG" id="rsz:108845159"/>
<dbReference type="GeneID" id="108845159"/>
<reference evidence="2" key="1">
    <citation type="journal article" date="2019" name="Database">
        <title>The radish genome database (RadishGD): an integrated information resource for radish genomics.</title>
        <authorList>
            <person name="Yu H.J."/>
            <person name="Baek S."/>
            <person name="Lee Y.J."/>
            <person name="Cho A."/>
            <person name="Mun J.H."/>
        </authorList>
    </citation>
    <scope>NUCLEOTIDE SEQUENCE [LARGE SCALE GENOMIC DNA]</scope>
    <source>
        <strain evidence="2">cv. WK10039</strain>
    </source>
</reference>
<feature type="domain" description="DUF1985" evidence="1">
    <location>
        <begin position="72"/>
        <end position="199"/>
    </location>
</feature>
<name>A0A6J0MP54_RAPSA</name>
<dbReference type="RefSeq" id="XP_018473919.1">
    <property type="nucleotide sequence ID" value="XM_018618417.1"/>
</dbReference>